<feature type="transmembrane region" description="Helical" evidence="1">
    <location>
        <begin position="47"/>
        <end position="68"/>
    </location>
</feature>
<keyword evidence="1" id="KW-0812">Transmembrane</keyword>
<comment type="caution">
    <text evidence="2">The sequence shown here is derived from an EMBL/GenBank/DDBJ whole genome shotgun (WGS) entry which is preliminary data.</text>
</comment>
<evidence type="ECO:0000256" key="1">
    <source>
        <dbReference type="SAM" id="Phobius"/>
    </source>
</evidence>
<feature type="transmembrane region" description="Helical" evidence="1">
    <location>
        <begin position="189"/>
        <end position="215"/>
    </location>
</feature>
<feature type="transmembrane region" description="Helical" evidence="1">
    <location>
        <begin position="21"/>
        <end position="41"/>
    </location>
</feature>
<keyword evidence="1" id="KW-0472">Membrane</keyword>
<keyword evidence="1" id="KW-1133">Transmembrane helix</keyword>
<sequence>MSDSVQLADGRDLRGTADRPARPVFVLMWLAVGVDAVANLIPLPVPGSLVTVVSLLMELTFALVHGALAYRWRGILVFLALALVISNVIEDIGVLTGVPFGHYHYTDELGPKLFEVPVLIGPAYFAVGYMAWFIATILLRPVSRSGRLSTVVGTPVVASFVMVAWDLALDPSSATLRGRWVWEDGGGYFGVPLTNFLGWSLTVYLIYQLFALYLYRWGPDAAGFQRLDTGYRTMPIVAYVVVAGDYVANWLTGGHDGVPPDVTDATGHLWRAADVYESSALTAIYGMIFLALLAALRLIGQVRGPARVVRP</sequence>
<feature type="transmembrane region" description="Helical" evidence="1">
    <location>
        <begin position="236"/>
        <end position="252"/>
    </location>
</feature>
<dbReference type="Proteomes" id="UP001597053">
    <property type="component" value="Unassembled WGS sequence"/>
</dbReference>
<protein>
    <submittedName>
        <fullName evidence="2">Carotenoid biosynthesis protein</fullName>
    </submittedName>
</protein>
<dbReference type="PANTHER" id="PTHR39419:SF1">
    <property type="entry name" value="SLL0814 PROTEIN"/>
    <property type="match status" value="1"/>
</dbReference>
<feature type="transmembrane region" description="Helical" evidence="1">
    <location>
        <begin position="118"/>
        <end position="139"/>
    </location>
</feature>
<gene>
    <name evidence="2" type="ORF">ACFQZ8_07630</name>
</gene>
<feature type="transmembrane region" description="Helical" evidence="1">
    <location>
        <begin position="75"/>
        <end position="98"/>
    </location>
</feature>
<evidence type="ECO:0000313" key="2">
    <source>
        <dbReference type="EMBL" id="MFD0783782.1"/>
    </source>
</evidence>
<dbReference type="Pfam" id="PF04240">
    <property type="entry name" value="Caroten_synth"/>
    <property type="match status" value="1"/>
</dbReference>
<organism evidence="2 3">
    <name type="scientific">Micromonospora azadirachtae</name>
    <dbReference type="NCBI Taxonomy" id="1970735"/>
    <lineage>
        <taxon>Bacteria</taxon>
        <taxon>Bacillati</taxon>
        <taxon>Actinomycetota</taxon>
        <taxon>Actinomycetes</taxon>
        <taxon>Micromonosporales</taxon>
        <taxon>Micromonosporaceae</taxon>
        <taxon>Micromonospora</taxon>
    </lineage>
</organism>
<dbReference type="PANTHER" id="PTHR39419">
    <property type="entry name" value="SLL0814 PROTEIN"/>
    <property type="match status" value="1"/>
</dbReference>
<dbReference type="InterPro" id="IPR007354">
    <property type="entry name" value="CruF-like"/>
</dbReference>
<keyword evidence="3" id="KW-1185">Reference proteome</keyword>
<feature type="transmembrane region" description="Helical" evidence="1">
    <location>
        <begin position="151"/>
        <end position="169"/>
    </location>
</feature>
<reference evidence="3" key="1">
    <citation type="journal article" date="2019" name="Int. J. Syst. Evol. Microbiol.">
        <title>The Global Catalogue of Microorganisms (GCM) 10K type strain sequencing project: providing services to taxonomists for standard genome sequencing and annotation.</title>
        <authorList>
            <consortium name="The Broad Institute Genomics Platform"/>
            <consortium name="The Broad Institute Genome Sequencing Center for Infectious Disease"/>
            <person name="Wu L."/>
            <person name="Ma J."/>
        </authorList>
    </citation>
    <scope>NUCLEOTIDE SEQUENCE [LARGE SCALE GENOMIC DNA]</scope>
    <source>
        <strain evidence="3">JCM 32148</strain>
    </source>
</reference>
<name>A0ABW2ZYS0_9ACTN</name>
<feature type="transmembrane region" description="Helical" evidence="1">
    <location>
        <begin position="280"/>
        <end position="300"/>
    </location>
</feature>
<proteinExistence type="predicted"/>
<dbReference type="EMBL" id="JBHTHM010000225">
    <property type="protein sequence ID" value="MFD0783782.1"/>
    <property type="molecule type" value="Genomic_DNA"/>
</dbReference>
<accession>A0ABW2ZYS0</accession>
<evidence type="ECO:0000313" key="3">
    <source>
        <dbReference type="Proteomes" id="UP001597053"/>
    </source>
</evidence>